<feature type="domain" description="CENP-V/GFA" evidence="4">
    <location>
        <begin position="18"/>
        <end position="142"/>
    </location>
</feature>
<dbReference type="RefSeq" id="WP_272094132.1">
    <property type="nucleotide sequence ID" value="NZ_JAQNDK010000001.1"/>
</dbReference>
<keyword evidence="6" id="KW-1185">Reference proteome</keyword>
<keyword evidence="2" id="KW-0479">Metal-binding</keyword>
<dbReference type="PANTHER" id="PTHR28620:SF1">
    <property type="entry name" value="CENP-V_GFA DOMAIN-CONTAINING PROTEIN"/>
    <property type="match status" value="1"/>
</dbReference>
<comment type="caution">
    <text evidence="5">The sequence shown here is derived from an EMBL/GenBank/DDBJ whole genome shotgun (WGS) entry which is preliminary data.</text>
</comment>
<dbReference type="Proteomes" id="UP001217485">
    <property type="component" value="Unassembled WGS sequence"/>
</dbReference>
<dbReference type="InterPro" id="IPR052355">
    <property type="entry name" value="CENP-V-like"/>
</dbReference>
<dbReference type="Gene3D" id="2.170.150.70">
    <property type="match status" value="1"/>
</dbReference>
<sequence length="151" mass="16148">MSNAASEHTTTTPGLRTYKGSCVCRAVRFEADFDPSAGTTQCNCTICTKTRAWGIIVKPSAFRLIAGEEVLGDYSRYEAGHARFCKTCGIRVFGHGNIPELGGEFCSVNLNCLDDADLTGVPVVYLDGLHDTWAPIGSTTYVSPFSAAKVA</sequence>
<dbReference type="InterPro" id="IPR006913">
    <property type="entry name" value="CENP-V/GFA"/>
</dbReference>
<dbReference type="Pfam" id="PF04828">
    <property type="entry name" value="GFA"/>
    <property type="match status" value="1"/>
</dbReference>
<evidence type="ECO:0000256" key="1">
    <source>
        <dbReference type="ARBA" id="ARBA00005495"/>
    </source>
</evidence>
<evidence type="ECO:0000256" key="2">
    <source>
        <dbReference type="ARBA" id="ARBA00022723"/>
    </source>
</evidence>
<gene>
    <name evidence="5" type="ORF">POL72_06405</name>
</gene>
<evidence type="ECO:0000259" key="4">
    <source>
        <dbReference type="PROSITE" id="PS51891"/>
    </source>
</evidence>
<protein>
    <submittedName>
        <fullName evidence="5">GFA family protein</fullName>
    </submittedName>
</protein>
<evidence type="ECO:0000256" key="3">
    <source>
        <dbReference type="ARBA" id="ARBA00022833"/>
    </source>
</evidence>
<dbReference type="SUPFAM" id="SSF51316">
    <property type="entry name" value="Mss4-like"/>
    <property type="match status" value="1"/>
</dbReference>
<organism evidence="5 6">
    <name type="scientific">Sorangium atrum</name>
    <dbReference type="NCBI Taxonomy" id="2995308"/>
    <lineage>
        <taxon>Bacteria</taxon>
        <taxon>Pseudomonadati</taxon>
        <taxon>Myxococcota</taxon>
        <taxon>Polyangia</taxon>
        <taxon>Polyangiales</taxon>
        <taxon>Polyangiaceae</taxon>
        <taxon>Sorangium</taxon>
    </lineage>
</organism>
<dbReference type="PROSITE" id="PS51891">
    <property type="entry name" value="CENP_V_GFA"/>
    <property type="match status" value="1"/>
</dbReference>
<dbReference type="EMBL" id="JAQNDK010000001">
    <property type="protein sequence ID" value="MDC0677368.1"/>
    <property type="molecule type" value="Genomic_DNA"/>
</dbReference>
<reference evidence="5 6" key="1">
    <citation type="submission" date="2023-01" db="EMBL/GenBank/DDBJ databases">
        <title>Minimal conservation of predation-associated metabolite biosynthetic gene clusters underscores biosynthetic potential of Myxococcota including descriptions for ten novel species: Archangium lansinium sp. nov., Myxococcus landrumus sp. nov., Nannocystis bai.</title>
        <authorList>
            <person name="Ahearne A."/>
            <person name="Stevens C."/>
            <person name="Dowd S."/>
        </authorList>
    </citation>
    <scope>NUCLEOTIDE SEQUENCE [LARGE SCALE GENOMIC DNA]</scope>
    <source>
        <strain evidence="5 6">WIWO2</strain>
    </source>
</reference>
<accession>A0ABT5BT76</accession>
<comment type="similarity">
    <text evidence="1">Belongs to the Gfa family.</text>
</comment>
<evidence type="ECO:0000313" key="5">
    <source>
        <dbReference type="EMBL" id="MDC0677368.1"/>
    </source>
</evidence>
<proteinExistence type="inferred from homology"/>
<name>A0ABT5BT76_9BACT</name>
<keyword evidence="3" id="KW-0862">Zinc</keyword>
<evidence type="ECO:0000313" key="6">
    <source>
        <dbReference type="Proteomes" id="UP001217485"/>
    </source>
</evidence>
<dbReference type="InterPro" id="IPR011057">
    <property type="entry name" value="Mss4-like_sf"/>
</dbReference>
<dbReference type="PANTHER" id="PTHR28620">
    <property type="entry name" value="CENTROMERE PROTEIN V"/>
    <property type="match status" value="1"/>
</dbReference>